<dbReference type="HAMAP" id="MF_00454">
    <property type="entry name" value="FluC"/>
    <property type="match status" value="1"/>
</dbReference>
<keyword evidence="10" id="KW-0915">Sodium</keyword>
<gene>
    <name evidence="10" type="primary">fluC</name>
    <name evidence="10" type="synonym">crcB</name>
    <name evidence="11" type="ORF">HDA39_007303</name>
</gene>
<dbReference type="Pfam" id="PF02537">
    <property type="entry name" value="CRCB"/>
    <property type="match status" value="1"/>
</dbReference>
<evidence type="ECO:0000313" key="11">
    <source>
        <dbReference type="EMBL" id="MBB5840569.1"/>
    </source>
</evidence>
<evidence type="ECO:0000256" key="8">
    <source>
        <dbReference type="ARBA" id="ARBA00035585"/>
    </source>
</evidence>
<comment type="catalytic activity">
    <reaction evidence="8">
        <text>fluoride(in) = fluoride(out)</text>
        <dbReference type="Rhea" id="RHEA:76159"/>
        <dbReference type="ChEBI" id="CHEBI:17051"/>
    </reaction>
    <physiologicalReaction direction="left-to-right" evidence="8">
        <dbReference type="Rhea" id="RHEA:76160"/>
    </physiologicalReaction>
</comment>
<dbReference type="PANTHER" id="PTHR28259">
    <property type="entry name" value="FLUORIDE EXPORT PROTEIN 1-RELATED"/>
    <property type="match status" value="1"/>
</dbReference>
<dbReference type="GO" id="GO:0140114">
    <property type="term" value="P:cellular detoxification of fluoride"/>
    <property type="evidence" value="ECO:0007669"/>
    <property type="project" value="UniProtKB-UniRule"/>
</dbReference>
<dbReference type="GO" id="GO:0005886">
    <property type="term" value="C:plasma membrane"/>
    <property type="evidence" value="ECO:0007669"/>
    <property type="project" value="UniProtKB-SubCell"/>
</dbReference>
<keyword evidence="5 10" id="KW-0472">Membrane</keyword>
<feature type="transmembrane region" description="Helical" evidence="10">
    <location>
        <begin position="31"/>
        <end position="50"/>
    </location>
</feature>
<reference evidence="11 12" key="1">
    <citation type="submission" date="2020-08" db="EMBL/GenBank/DDBJ databases">
        <title>Sequencing the genomes of 1000 actinobacteria strains.</title>
        <authorList>
            <person name="Klenk H.-P."/>
        </authorList>
    </citation>
    <scope>NUCLEOTIDE SEQUENCE [LARGE SCALE GENOMIC DNA]</scope>
    <source>
        <strain evidence="11 12">DSM 28967</strain>
    </source>
</reference>
<keyword evidence="4 10" id="KW-1133">Transmembrane helix</keyword>
<keyword evidence="10" id="KW-0813">Transport</keyword>
<evidence type="ECO:0000256" key="9">
    <source>
        <dbReference type="ARBA" id="ARBA00049940"/>
    </source>
</evidence>
<keyword evidence="6 10" id="KW-0407">Ion channel</keyword>
<dbReference type="InterPro" id="IPR003691">
    <property type="entry name" value="FluC"/>
</dbReference>
<organism evidence="11 12">
    <name type="scientific">Kribbella italica</name>
    <dbReference type="NCBI Taxonomy" id="1540520"/>
    <lineage>
        <taxon>Bacteria</taxon>
        <taxon>Bacillati</taxon>
        <taxon>Actinomycetota</taxon>
        <taxon>Actinomycetes</taxon>
        <taxon>Propionibacteriales</taxon>
        <taxon>Kribbellaceae</taxon>
        <taxon>Kribbella</taxon>
    </lineage>
</organism>
<evidence type="ECO:0000256" key="2">
    <source>
        <dbReference type="ARBA" id="ARBA00022475"/>
    </source>
</evidence>
<keyword evidence="10" id="KW-0406">Ion transport</keyword>
<evidence type="ECO:0000256" key="1">
    <source>
        <dbReference type="ARBA" id="ARBA00004651"/>
    </source>
</evidence>
<evidence type="ECO:0000256" key="7">
    <source>
        <dbReference type="ARBA" id="ARBA00035120"/>
    </source>
</evidence>
<keyword evidence="12" id="KW-1185">Reference proteome</keyword>
<dbReference type="GO" id="GO:0046872">
    <property type="term" value="F:metal ion binding"/>
    <property type="evidence" value="ECO:0007669"/>
    <property type="project" value="UniProtKB-KW"/>
</dbReference>
<dbReference type="EMBL" id="JACHMY010000001">
    <property type="protein sequence ID" value="MBB5840569.1"/>
    <property type="molecule type" value="Genomic_DNA"/>
</dbReference>
<feature type="binding site" evidence="10">
    <location>
        <position position="70"/>
    </location>
    <ligand>
        <name>Na(+)</name>
        <dbReference type="ChEBI" id="CHEBI:29101"/>
        <note>structural</note>
    </ligand>
</feature>
<feature type="binding site" evidence="10">
    <location>
        <position position="73"/>
    </location>
    <ligand>
        <name>Na(+)</name>
        <dbReference type="ChEBI" id="CHEBI:29101"/>
        <note>structural</note>
    </ligand>
</feature>
<feature type="transmembrane region" description="Helical" evidence="10">
    <location>
        <begin position="62"/>
        <end position="82"/>
    </location>
</feature>
<dbReference type="RefSeq" id="WP_202893223.1">
    <property type="nucleotide sequence ID" value="NZ_JACHMY010000001.1"/>
</dbReference>
<dbReference type="AlphaFoldDB" id="A0A7W9MY83"/>
<comment type="function">
    <text evidence="9 10">Fluoride-specific ion channel. Important for reducing fluoride concentration in the cell, thus reducing its toxicity.</text>
</comment>
<protein>
    <recommendedName>
        <fullName evidence="10">Fluoride-specific ion channel FluC</fullName>
    </recommendedName>
</protein>
<comment type="similarity">
    <text evidence="7 10">Belongs to the fluoride channel Fluc/FEX (TC 1.A.43) family.</text>
</comment>
<dbReference type="GO" id="GO:0062054">
    <property type="term" value="F:fluoride channel activity"/>
    <property type="evidence" value="ECO:0007669"/>
    <property type="project" value="UniProtKB-UniRule"/>
</dbReference>
<sequence length="129" mass="13441">MIALGGAAGACARYGATVLWPVVPGTFPWTTFWINVIGSATLGVLMVVLTERAAAPHPLVRPFLGTGVLGGFTTFSTFAVDAQQLLSHRHLATALLYVVTTLVAGGIAVWIAAGIARRSVRGGSRRSHT</sequence>
<evidence type="ECO:0000256" key="6">
    <source>
        <dbReference type="ARBA" id="ARBA00023303"/>
    </source>
</evidence>
<evidence type="ECO:0000256" key="10">
    <source>
        <dbReference type="HAMAP-Rule" id="MF_00454"/>
    </source>
</evidence>
<keyword evidence="10" id="KW-0479">Metal-binding</keyword>
<feature type="transmembrane region" description="Helical" evidence="10">
    <location>
        <begin position="94"/>
        <end position="116"/>
    </location>
</feature>
<comment type="caution">
    <text evidence="11">The sequence shown here is derived from an EMBL/GenBank/DDBJ whole genome shotgun (WGS) entry which is preliminary data.</text>
</comment>
<evidence type="ECO:0000256" key="4">
    <source>
        <dbReference type="ARBA" id="ARBA00022989"/>
    </source>
</evidence>
<comment type="subcellular location">
    <subcellularLocation>
        <location evidence="1 10">Cell membrane</location>
        <topology evidence="1 10">Multi-pass membrane protein</topology>
    </subcellularLocation>
</comment>
<evidence type="ECO:0000256" key="5">
    <source>
        <dbReference type="ARBA" id="ARBA00023136"/>
    </source>
</evidence>
<dbReference type="PANTHER" id="PTHR28259:SF1">
    <property type="entry name" value="FLUORIDE EXPORT PROTEIN 1-RELATED"/>
    <property type="match status" value="1"/>
</dbReference>
<name>A0A7W9MY83_9ACTN</name>
<proteinExistence type="inferred from homology"/>
<evidence type="ECO:0000256" key="3">
    <source>
        <dbReference type="ARBA" id="ARBA00022692"/>
    </source>
</evidence>
<dbReference type="NCBIfam" id="TIGR00494">
    <property type="entry name" value="crcB"/>
    <property type="match status" value="1"/>
</dbReference>
<keyword evidence="3 10" id="KW-0812">Transmembrane</keyword>
<dbReference type="Proteomes" id="UP000549971">
    <property type="component" value="Unassembled WGS sequence"/>
</dbReference>
<evidence type="ECO:0000313" key="12">
    <source>
        <dbReference type="Proteomes" id="UP000549971"/>
    </source>
</evidence>
<accession>A0A7W9MY83</accession>
<keyword evidence="2 10" id="KW-1003">Cell membrane</keyword>
<comment type="activity regulation">
    <text evidence="10">Na(+) is not transported, but it plays an essential structural role and its presence is essential for fluoride channel function.</text>
</comment>